<proteinExistence type="predicted"/>
<protein>
    <submittedName>
        <fullName evidence="1">Uncharacterized protein</fullName>
    </submittedName>
</protein>
<gene>
    <name evidence="1" type="ORF">OCTVUL_1B029590</name>
</gene>
<dbReference type="AlphaFoldDB" id="A0AA36AW43"/>
<keyword evidence="2" id="KW-1185">Reference proteome</keyword>
<accession>A0AA36AW43</accession>
<dbReference type="EMBL" id="OX597818">
    <property type="protein sequence ID" value="CAI9722352.1"/>
    <property type="molecule type" value="Genomic_DNA"/>
</dbReference>
<dbReference type="Proteomes" id="UP001162480">
    <property type="component" value="Chromosome 5"/>
</dbReference>
<name>A0AA36AW43_OCTVU</name>
<evidence type="ECO:0000313" key="1">
    <source>
        <dbReference type="EMBL" id="CAI9722352.1"/>
    </source>
</evidence>
<sequence length="96" mass="10660">MFGDTVQLMDNKFSLTAVRFQGKLQRIVYQHCSDARSDGSDSDATNSVTVTVYSFAFVRPINLAIDNIFGGCMSDGLINCRCDKLSSLRIADPDWK</sequence>
<organism evidence="1 2">
    <name type="scientific">Octopus vulgaris</name>
    <name type="common">Common octopus</name>
    <dbReference type="NCBI Taxonomy" id="6645"/>
    <lineage>
        <taxon>Eukaryota</taxon>
        <taxon>Metazoa</taxon>
        <taxon>Spiralia</taxon>
        <taxon>Lophotrochozoa</taxon>
        <taxon>Mollusca</taxon>
        <taxon>Cephalopoda</taxon>
        <taxon>Coleoidea</taxon>
        <taxon>Octopodiformes</taxon>
        <taxon>Octopoda</taxon>
        <taxon>Incirrata</taxon>
        <taxon>Octopodidae</taxon>
        <taxon>Octopus</taxon>
    </lineage>
</organism>
<evidence type="ECO:0000313" key="2">
    <source>
        <dbReference type="Proteomes" id="UP001162480"/>
    </source>
</evidence>
<reference evidence="1" key="1">
    <citation type="submission" date="2023-08" db="EMBL/GenBank/DDBJ databases">
        <authorList>
            <person name="Alioto T."/>
            <person name="Alioto T."/>
            <person name="Gomez Garrido J."/>
        </authorList>
    </citation>
    <scope>NUCLEOTIDE SEQUENCE</scope>
</reference>